<dbReference type="GO" id="GO:0015153">
    <property type="term" value="F:rhamnose transmembrane transporter activity"/>
    <property type="evidence" value="ECO:0007669"/>
    <property type="project" value="InterPro"/>
</dbReference>
<feature type="transmembrane region" description="Helical" evidence="9">
    <location>
        <begin position="187"/>
        <end position="208"/>
    </location>
</feature>
<feature type="transmembrane region" description="Helical" evidence="9">
    <location>
        <begin position="109"/>
        <end position="125"/>
    </location>
</feature>
<gene>
    <name evidence="10" type="ORF">AQPE_0220</name>
</gene>
<evidence type="ECO:0000256" key="9">
    <source>
        <dbReference type="SAM" id="Phobius"/>
    </source>
</evidence>
<evidence type="ECO:0000256" key="2">
    <source>
        <dbReference type="ARBA" id="ARBA00022475"/>
    </source>
</evidence>
<evidence type="ECO:0000256" key="4">
    <source>
        <dbReference type="ARBA" id="ARBA00022597"/>
    </source>
</evidence>
<keyword evidence="5 9" id="KW-0812">Transmembrane</keyword>
<dbReference type="InterPro" id="IPR004673">
    <property type="entry name" value="L-rhamnose-proton_sym_RhaT"/>
</dbReference>
<proteinExistence type="predicted"/>
<evidence type="ECO:0000256" key="7">
    <source>
        <dbReference type="ARBA" id="ARBA00022989"/>
    </source>
</evidence>
<dbReference type="GO" id="GO:0015293">
    <property type="term" value="F:symporter activity"/>
    <property type="evidence" value="ECO:0007669"/>
    <property type="project" value="UniProtKB-KW"/>
</dbReference>
<dbReference type="EMBL" id="AP018694">
    <property type="protein sequence ID" value="BBE16083.1"/>
    <property type="molecule type" value="Genomic_DNA"/>
</dbReference>
<sequence>MTYTKKWDWAHKWFAFSLLAMLVLNWIIAFGSISNLSGIILQIPSSLLFVVMLFGLGWGIGAILFGKGMDILGMALGYPIIMGINAAAGTIIPALIFSPGIFFQTRGKLIIAGAILTVAGIILCAKASSIKAPSESTTNSKQLGKGLIIAVIAGFTSCLPNLGAAFSGQITSIALNSGVNSILAGNVVWSLFFSSGAIINAGYCLFLINRTKSIKSFFNEHKAINWILMLAMSVMWIGSFYFYGIGCSMLGDYGLIIGWPLLITLSIVVGNLWGLYRGEWKEASAKSKRILNIGLLILIGSIVLTAMSNKF</sequence>
<organism evidence="10 11">
    <name type="scientific">Aquipluma nitroreducens</name>
    <dbReference type="NCBI Taxonomy" id="2010828"/>
    <lineage>
        <taxon>Bacteria</taxon>
        <taxon>Pseudomonadati</taxon>
        <taxon>Bacteroidota</taxon>
        <taxon>Bacteroidia</taxon>
        <taxon>Marinilabiliales</taxon>
        <taxon>Prolixibacteraceae</taxon>
        <taxon>Aquipluma</taxon>
    </lineage>
</organism>
<feature type="transmembrane region" description="Helical" evidence="9">
    <location>
        <begin position="146"/>
        <end position="167"/>
    </location>
</feature>
<keyword evidence="2" id="KW-1003">Cell membrane</keyword>
<feature type="transmembrane region" description="Helical" evidence="9">
    <location>
        <begin position="39"/>
        <end position="64"/>
    </location>
</feature>
<feature type="transmembrane region" description="Helical" evidence="9">
    <location>
        <begin position="76"/>
        <end position="97"/>
    </location>
</feature>
<evidence type="ECO:0000256" key="3">
    <source>
        <dbReference type="ARBA" id="ARBA00022519"/>
    </source>
</evidence>
<keyword evidence="6" id="KW-0769">Symport</keyword>
<dbReference type="AlphaFoldDB" id="A0A5K7S3G6"/>
<evidence type="ECO:0000256" key="5">
    <source>
        <dbReference type="ARBA" id="ARBA00022692"/>
    </source>
</evidence>
<dbReference type="Proteomes" id="UP001193389">
    <property type="component" value="Chromosome"/>
</dbReference>
<evidence type="ECO:0000256" key="6">
    <source>
        <dbReference type="ARBA" id="ARBA00022847"/>
    </source>
</evidence>
<reference evidence="10" key="1">
    <citation type="journal article" date="2020" name="Int. J. Syst. Evol. Microbiol.">
        <title>Aquipluma nitroreducens gen. nov. sp. nov., a novel facultatively anaerobic bacterium isolated from a freshwater lake.</title>
        <authorList>
            <person name="Watanabe M."/>
            <person name="Kojima H."/>
            <person name="Fukui M."/>
        </authorList>
    </citation>
    <scope>NUCLEOTIDE SEQUENCE</scope>
    <source>
        <strain evidence="10">MeG22</strain>
    </source>
</reference>
<keyword evidence="3" id="KW-0997">Cell inner membrane</keyword>
<name>A0A5K7S3G6_9BACT</name>
<keyword evidence="4" id="KW-0762">Sugar transport</keyword>
<dbReference type="GO" id="GO:0016020">
    <property type="term" value="C:membrane"/>
    <property type="evidence" value="ECO:0007669"/>
    <property type="project" value="InterPro"/>
</dbReference>
<feature type="transmembrane region" description="Helical" evidence="9">
    <location>
        <begin position="12"/>
        <end position="33"/>
    </location>
</feature>
<keyword evidence="1" id="KW-0813">Transport</keyword>
<evidence type="ECO:0000313" key="10">
    <source>
        <dbReference type="EMBL" id="BBE16083.1"/>
    </source>
</evidence>
<feature type="transmembrane region" description="Helical" evidence="9">
    <location>
        <begin position="223"/>
        <end position="244"/>
    </location>
</feature>
<keyword evidence="7 9" id="KW-1133">Transmembrane helix</keyword>
<dbReference type="Pfam" id="PF06379">
    <property type="entry name" value="RhaT"/>
    <property type="match status" value="1"/>
</dbReference>
<feature type="transmembrane region" description="Helical" evidence="9">
    <location>
        <begin position="290"/>
        <end position="308"/>
    </location>
</feature>
<protein>
    <submittedName>
        <fullName evidence="10">L-rhamnose-proton symporter</fullName>
    </submittedName>
</protein>
<accession>A0A5K7S3G6</accession>
<keyword evidence="11" id="KW-1185">Reference proteome</keyword>
<dbReference type="KEGG" id="anf:AQPE_0220"/>
<keyword evidence="8 9" id="KW-0472">Membrane</keyword>
<evidence type="ECO:0000256" key="8">
    <source>
        <dbReference type="ARBA" id="ARBA00023136"/>
    </source>
</evidence>
<evidence type="ECO:0000313" key="11">
    <source>
        <dbReference type="Proteomes" id="UP001193389"/>
    </source>
</evidence>
<feature type="transmembrane region" description="Helical" evidence="9">
    <location>
        <begin position="256"/>
        <end position="278"/>
    </location>
</feature>
<evidence type="ECO:0000256" key="1">
    <source>
        <dbReference type="ARBA" id="ARBA00022448"/>
    </source>
</evidence>